<dbReference type="PANTHER" id="PTHR43094:SF1">
    <property type="entry name" value="AMINOTRANSFERASE CLASS-III"/>
    <property type="match status" value="1"/>
</dbReference>
<dbReference type="NCBIfam" id="NF005685">
    <property type="entry name" value="PRK07483.1"/>
    <property type="match status" value="1"/>
</dbReference>
<keyword evidence="4" id="KW-0808">Transferase</keyword>
<evidence type="ECO:0000256" key="3">
    <source>
        <dbReference type="SAM" id="MobiDB-lite"/>
    </source>
</evidence>
<organism evidence="4 5">
    <name type="scientific">Colletotrichum scovillei</name>
    <dbReference type="NCBI Taxonomy" id="1209932"/>
    <lineage>
        <taxon>Eukaryota</taxon>
        <taxon>Fungi</taxon>
        <taxon>Dikarya</taxon>
        <taxon>Ascomycota</taxon>
        <taxon>Pezizomycotina</taxon>
        <taxon>Sordariomycetes</taxon>
        <taxon>Hypocreomycetidae</taxon>
        <taxon>Glomerellales</taxon>
        <taxon>Glomerellaceae</taxon>
        <taxon>Colletotrichum</taxon>
        <taxon>Colletotrichum acutatum species complex</taxon>
    </lineage>
</organism>
<proteinExistence type="inferred from homology"/>
<evidence type="ECO:0000256" key="1">
    <source>
        <dbReference type="ARBA" id="ARBA00008954"/>
    </source>
</evidence>
<keyword evidence="2" id="KW-0663">Pyridoxal phosphate</keyword>
<dbReference type="Pfam" id="PF00202">
    <property type="entry name" value="Aminotran_3"/>
    <property type="match status" value="1"/>
</dbReference>
<evidence type="ECO:0000256" key="2">
    <source>
        <dbReference type="ARBA" id="ARBA00022898"/>
    </source>
</evidence>
<dbReference type="GO" id="GO:0008483">
    <property type="term" value="F:transaminase activity"/>
    <property type="evidence" value="ECO:0007669"/>
    <property type="project" value="UniProtKB-KW"/>
</dbReference>
<dbReference type="InterPro" id="IPR015422">
    <property type="entry name" value="PyrdxlP-dep_Trfase_small"/>
</dbReference>
<dbReference type="SUPFAM" id="SSF53383">
    <property type="entry name" value="PLP-dependent transferases"/>
    <property type="match status" value="1"/>
</dbReference>
<keyword evidence="4" id="KW-0032">Aminotransferase</keyword>
<dbReference type="AlphaFoldDB" id="A0A9P7UKD4"/>
<dbReference type="EMBL" id="JAESDN010000003">
    <property type="protein sequence ID" value="KAG7053680.1"/>
    <property type="molecule type" value="Genomic_DNA"/>
</dbReference>
<feature type="region of interest" description="Disordered" evidence="3">
    <location>
        <begin position="645"/>
        <end position="685"/>
    </location>
</feature>
<name>A0A9P7UKD4_9PEZI</name>
<dbReference type="InterPro" id="IPR005814">
    <property type="entry name" value="Aminotrans_3"/>
</dbReference>
<dbReference type="Gene3D" id="3.40.640.10">
    <property type="entry name" value="Type I PLP-dependent aspartate aminotransferase-like (Major domain)"/>
    <property type="match status" value="1"/>
</dbReference>
<dbReference type="GO" id="GO:0005829">
    <property type="term" value="C:cytosol"/>
    <property type="evidence" value="ECO:0007669"/>
    <property type="project" value="TreeGrafter"/>
</dbReference>
<dbReference type="Proteomes" id="UP000699042">
    <property type="component" value="Unassembled WGS sequence"/>
</dbReference>
<dbReference type="PANTHER" id="PTHR43094">
    <property type="entry name" value="AMINOTRANSFERASE"/>
    <property type="match status" value="1"/>
</dbReference>
<dbReference type="InterPro" id="IPR015421">
    <property type="entry name" value="PyrdxlP-dep_Trfase_major"/>
</dbReference>
<reference evidence="4" key="1">
    <citation type="submission" date="2021-05" db="EMBL/GenBank/DDBJ databases">
        <title>Comparative genomics of three Colletotrichum scovillei strains and genetic complementation revealed genes involved fungal growth and virulence on chili pepper.</title>
        <authorList>
            <person name="Hsieh D.-K."/>
            <person name="Chuang S.-C."/>
            <person name="Chen C.-Y."/>
            <person name="Chao Y.-T."/>
            <person name="Lu M.-Y.J."/>
            <person name="Lee M.-H."/>
            <person name="Shih M.-C."/>
        </authorList>
    </citation>
    <scope>NUCLEOTIDE SEQUENCE</scope>
    <source>
        <strain evidence="4">Coll-153</strain>
    </source>
</reference>
<protein>
    <submittedName>
        <fullName evidence="4">Aminotransferase class-III</fullName>
    </submittedName>
</protein>
<accession>A0A9P7UKD4</accession>
<evidence type="ECO:0000313" key="4">
    <source>
        <dbReference type="EMBL" id="KAG7053680.1"/>
    </source>
</evidence>
<dbReference type="GO" id="GO:0030170">
    <property type="term" value="F:pyridoxal phosphate binding"/>
    <property type="evidence" value="ECO:0007669"/>
    <property type="project" value="InterPro"/>
</dbReference>
<comment type="similarity">
    <text evidence="1">Belongs to the class-III pyridoxal-phosphate-dependent aminotransferase family.</text>
</comment>
<keyword evidence="5" id="KW-1185">Reference proteome</keyword>
<evidence type="ECO:0000313" key="5">
    <source>
        <dbReference type="Proteomes" id="UP000699042"/>
    </source>
</evidence>
<comment type="caution">
    <text evidence="4">The sequence shown here is derived from an EMBL/GenBank/DDBJ whole genome shotgun (WGS) entry which is preliminary data.</text>
</comment>
<sequence length="719" mass="77154">MATASQKIAKTAAKLGPGFVSTLNPVVNGVSSASAVLHRSLKSAPPHVVSAKGKHLTFSDGRIILDSTCGAAVACIGSNNERVKKAMVEQIDKFAYCNSMFFGHEIGEKLADELIDGTGGAMSKAYIMCSGSEAMESAMKMARQYFMELSPQQPKRINFIAREGSYHGITLGSLSMSGHVARRSLFLDMLLPNIYRVSACNPYRGMSDGQTEQEYVSQLADELDRKFQELGPDSVCAFVAEPVVGATLGCIPALPGYFKAVKKVCDKYGALLILDGEEVMSGMGRCGSLHAWQQEGVIPDIQTLAKGLGGGYAPMAGMLINHRVADALKNGSGSFSHGHTYQGHPVGCAAALEVQRIIREEDLVANVRKQGALLEKRLRYYLDDHPHVGNIRGKGLFWGIEFVIDRITKEPFPRCEDIANKTHLVGFNDFGISLYPGMGTKDGVLGDHVLLAPAYTSTSEEIEEIASRTRDTVFQVFETTMSIHPRCAGDVTFNTLSSNSFSEWPESIAGIICKTPPVGRNSAPHFAECCSGRVYNITSPTSPNDEAYPVSCATFCQISPEMNADNPNNPYGFSDHFMCLTDGTREPSSWEVACDTLTLPGVAWPASFPNSPVLSWKTRSWTTDIYSRISEVTSVVESQTTPPIATVTTDTTTSSSSQEASISTSESSAASTPLTTASSTQTSAAVVTPTGNGVAEGKSVHARHLTLSILLVISALCRA</sequence>
<dbReference type="Gene3D" id="3.90.1150.10">
    <property type="entry name" value="Aspartate Aminotransferase, domain 1"/>
    <property type="match status" value="1"/>
</dbReference>
<gene>
    <name evidence="4" type="ORF">JMJ77_000765</name>
</gene>
<dbReference type="CDD" id="cd00610">
    <property type="entry name" value="OAT_like"/>
    <property type="match status" value="1"/>
</dbReference>
<dbReference type="InterPro" id="IPR015424">
    <property type="entry name" value="PyrdxlP-dep_Trfase"/>
</dbReference>